<keyword evidence="2" id="KW-0812">Transmembrane</keyword>
<keyword evidence="4" id="KW-1185">Reference proteome</keyword>
<reference evidence="4" key="1">
    <citation type="submission" date="2018-12" db="EMBL/GenBank/DDBJ databases">
        <title>Dusodibacter welbiota gen. nov., sp. nov., isolated from human faeces and emended description of the Oscillibacter genus.</title>
        <authorList>
            <person name="Le Roy T."/>
            <person name="Van der Smissen P."/>
            <person name="Delzenne N."/>
            <person name="Muccioli G."/>
            <person name="Collet J.F."/>
            <person name="Cani P.D."/>
        </authorList>
    </citation>
    <scope>NUCLEOTIDE SEQUENCE [LARGE SCALE GENOMIC DNA]</scope>
    <source>
        <strain evidence="4">J115</strain>
    </source>
</reference>
<keyword evidence="2" id="KW-0472">Membrane</keyword>
<keyword evidence="2" id="KW-1133">Transmembrane helix</keyword>
<evidence type="ECO:0000256" key="1">
    <source>
        <dbReference type="SAM" id="Coils"/>
    </source>
</evidence>
<proteinExistence type="predicted"/>
<sequence length="627" mass="71888">MDIVEKTDQKYREILARFKVFLQQEYNIYSSDEDMGDKILAFIERYGIKTKVDRRVLREVKDDYLFAAFLVHCEETGQADILDYLNDYTIGLALSEVFAYCESPQSYTAKDACVYLDTGLLFKLFGIDSSDRADSYELFVRNIQKLGMHVKVYDHTVSEMIGIIEGSKSWINNPNYDATLSSEATYFFVRNQWSIDEIDEFSCNVRTRLKEDFNIVIDNMPYPKVEDIQTPTEAIIKEMIVSEYKESNPDVQIDDKDYSINQDAKSIFFTQHKNNTVVPYHLNEVKNIFITGNRSLARVGYKISLEFAGSKDFFIPTVMTDIKWGTLVWFNSPSTLSSINRPRLVSAAYAAFRPSNDVTKKLNDALIKLEKKGDITPEQCYFLKVSPVAQRILGKLTANASDKIIDSTPLEILKEIRQSAYTEGSISRQEEIDNLTRKNETAEFELAKAKQQRIIFECQRNVEVLEKDRTDVKKEIEDVSEFLSEQDQVKDAIDKSVNKQILGLKIIITIASLIAIGLAVYIGTNYSEVLGIITAVISIFIIILTIWNKDEIKILSLISKARKALFNRQANLRRYSAEKVEYAVRQKESAEEKLALIEEKLRAARRELHQESAKLDRFSADISILQS</sequence>
<dbReference type="AlphaFoldDB" id="A0A4D7AQ88"/>
<organism evidence="3 4">
    <name type="scientific">Dysosmobacter welbionis</name>
    <dbReference type="NCBI Taxonomy" id="2093857"/>
    <lineage>
        <taxon>Bacteria</taxon>
        <taxon>Bacillati</taxon>
        <taxon>Bacillota</taxon>
        <taxon>Clostridia</taxon>
        <taxon>Eubacteriales</taxon>
        <taxon>Oscillospiraceae</taxon>
        <taxon>Dysosmobacter</taxon>
    </lineage>
</organism>
<evidence type="ECO:0000313" key="4">
    <source>
        <dbReference type="Proteomes" id="UP000298642"/>
    </source>
</evidence>
<accession>A0A4D7AQ88</accession>
<dbReference type="RefSeq" id="WP_136891395.1">
    <property type="nucleotide sequence ID" value="NZ_CP034413.3"/>
</dbReference>
<feature type="coiled-coil region" evidence="1">
    <location>
        <begin position="580"/>
        <end position="621"/>
    </location>
</feature>
<keyword evidence="1" id="KW-0175">Coiled coil</keyword>
<name>A0A4D7AQ88_9FIRM</name>
<dbReference type="Proteomes" id="UP000298642">
    <property type="component" value="Chromosome"/>
</dbReference>
<feature type="transmembrane region" description="Helical" evidence="2">
    <location>
        <begin position="502"/>
        <end position="523"/>
    </location>
</feature>
<evidence type="ECO:0000313" key="3">
    <source>
        <dbReference type="EMBL" id="QCI59791.1"/>
    </source>
</evidence>
<dbReference type="EMBL" id="CP034413">
    <property type="protein sequence ID" value="QCI59791.1"/>
    <property type="molecule type" value="Genomic_DNA"/>
</dbReference>
<protein>
    <submittedName>
        <fullName evidence="3">Uncharacterized protein</fullName>
    </submittedName>
</protein>
<gene>
    <name evidence="3" type="ORF">EIO64_11630</name>
</gene>
<dbReference type="KEGG" id="obj:EIO64_11630"/>
<evidence type="ECO:0000256" key="2">
    <source>
        <dbReference type="SAM" id="Phobius"/>
    </source>
</evidence>
<feature type="transmembrane region" description="Helical" evidence="2">
    <location>
        <begin position="529"/>
        <end position="547"/>
    </location>
</feature>